<comment type="caution">
    <text evidence="2">The sequence shown here is derived from an EMBL/GenBank/DDBJ whole genome shotgun (WGS) entry which is preliminary data.</text>
</comment>
<protein>
    <recommendedName>
        <fullName evidence="4">DUF4105 domain-containing protein</fullName>
    </recommendedName>
</protein>
<sequence length="205" mass="23831">MNRIFKRQMLVVILLCAIYPLTAQKKSFHTGYIIAQNGDTIPGLVKDRSPEPFVSLFNKIRFKEAGRSRTKKYGPNDILGYGYQGQHFVSMPFQEESTFFKFRYYTDKTAPSVFLKVIRQSEGLIYFEYLFVHDDNSYLDAFPLFYRPGDPEMVRVTQGIFGFKKKQLATYFSDCPALTEELFADKTAIRTVPELYEFCLVHCIP</sequence>
<reference evidence="2 3" key="1">
    <citation type="submission" date="2018-10" db="EMBL/GenBank/DDBJ databases">
        <title>Ulvibacterium marinum gen. nov., sp. nov., a novel marine bacterium of the family Flavobacteriaceae, isolated from a culture of the green alga Ulva prolifera.</title>
        <authorList>
            <person name="Zhang Z."/>
        </authorList>
    </citation>
    <scope>NUCLEOTIDE SEQUENCE [LARGE SCALE GENOMIC DNA]</scope>
    <source>
        <strain evidence="2 3">CCMM003</strain>
    </source>
</reference>
<evidence type="ECO:0000256" key="1">
    <source>
        <dbReference type="SAM" id="SignalP"/>
    </source>
</evidence>
<gene>
    <name evidence="2" type="ORF">D7Z94_09605</name>
</gene>
<feature type="chain" id="PRO_5017404765" description="DUF4105 domain-containing protein" evidence="1">
    <location>
        <begin position="26"/>
        <end position="205"/>
    </location>
</feature>
<dbReference type="RefSeq" id="WP_120711344.1">
    <property type="nucleotide sequence ID" value="NZ_RBCJ01000002.1"/>
</dbReference>
<dbReference type="Proteomes" id="UP000276603">
    <property type="component" value="Unassembled WGS sequence"/>
</dbReference>
<feature type="signal peptide" evidence="1">
    <location>
        <begin position="1"/>
        <end position="25"/>
    </location>
</feature>
<keyword evidence="1" id="KW-0732">Signal</keyword>
<keyword evidence="3" id="KW-1185">Reference proteome</keyword>
<name>A0A3B0CC37_9FLAO</name>
<organism evidence="2 3">
    <name type="scientific">Ulvibacterium marinum</name>
    <dbReference type="NCBI Taxonomy" id="2419782"/>
    <lineage>
        <taxon>Bacteria</taxon>
        <taxon>Pseudomonadati</taxon>
        <taxon>Bacteroidota</taxon>
        <taxon>Flavobacteriia</taxon>
        <taxon>Flavobacteriales</taxon>
        <taxon>Flavobacteriaceae</taxon>
        <taxon>Ulvibacterium</taxon>
    </lineage>
</organism>
<evidence type="ECO:0000313" key="2">
    <source>
        <dbReference type="EMBL" id="RKN81187.1"/>
    </source>
</evidence>
<dbReference type="AlphaFoldDB" id="A0A3B0CC37"/>
<evidence type="ECO:0008006" key="4">
    <source>
        <dbReference type="Google" id="ProtNLM"/>
    </source>
</evidence>
<dbReference type="OrthoDB" id="1179464at2"/>
<evidence type="ECO:0000313" key="3">
    <source>
        <dbReference type="Proteomes" id="UP000276603"/>
    </source>
</evidence>
<proteinExistence type="predicted"/>
<accession>A0A3B0CC37</accession>
<dbReference type="EMBL" id="RBCJ01000002">
    <property type="protein sequence ID" value="RKN81187.1"/>
    <property type="molecule type" value="Genomic_DNA"/>
</dbReference>